<reference evidence="1 2" key="1">
    <citation type="submission" date="2019-07" db="EMBL/GenBank/DDBJ databases">
        <title>Whole genome shotgun sequence of Sporosarcina luteola NBRC 105378.</title>
        <authorList>
            <person name="Hosoyama A."/>
            <person name="Uohara A."/>
            <person name="Ohji S."/>
            <person name="Ichikawa N."/>
        </authorList>
    </citation>
    <scope>NUCLEOTIDE SEQUENCE [LARGE SCALE GENOMIC DNA]</scope>
    <source>
        <strain evidence="1 2">NBRC 105378</strain>
    </source>
</reference>
<dbReference type="EMBL" id="BJYL01000031">
    <property type="protein sequence ID" value="GEN84022.1"/>
    <property type="molecule type" value="Genomic_DNA"/>
</dbReference>
<organism evidence="1 2">
    <name type="scientific">Sporosarcina luteola</name>
    <dbReference type="NCBI Taxonomy" id="582850"/>
    <lineage>
        <taxon>Bacteria</taxon>
        <taxon>Bacillati</taxon>
        <taxon>Bacillota</taxon>
        <taxon>Bacilli</taxon>
        <taxon>Bacillales</taxon>
        <taxon>Caryophanaceae</taxon>
        <taxon>Sporosarcina</taxon>
    </lineage>
</organism>
<gene>
    <name evidence="1" type="ORF">SLU01_23340</name>
</gene>
<keyword evidence="2" id="KW-1185">Reference proteome</keyword>
<accession>A0A511Z992</accession>
<comment type="caution">
    <text evidence="1">The sequence shown here is derived from an EMBL/GenBank/DDBJ whole genome shotgun (WGS) entry which is preliminary data.</text>
</comment>
<evidence type="ECO:0000313" key="2">
    <source>
        <dbReference type="Proteomes" id="UP000321901"/>
    </source>
</evidence>
<protein>
    <submittedName>
        <fullName evidence="1">Uncharacterized protein</fullName>
    </submittedName>
</protein>
<name>A0A511Z992_9BACL</name>
<dbReference type="AlphaFoldDB" id="A0A511Z992"/>
<sequence length="42" mass="4528">MDTCEECSGQVAVIVDISKGIIVPCPVCERNSKIIVTVHPED</sequence>
<evidence type="ECO:0000313" key="1">
    <source>
        <dbReference type="EMBL" id="GEN84022.1"/>
    </source>
</evidence>
<dbReference type="Proteomes" id="UP000321901">
    <property type="component" value="Unassembled WGS sequence"/>
</dbReference>
<proteinExistence type="predicted"/>